<accession>A0A1X1EHR4</accession>
<name>A0A1X1EHR4_9GAMM</name>
<gene>
    <name evidence="2" type="ORF">C2E15_00140</name>
</gene>
<keyword evidence="1" id="KW-0812">Transmembrane</keyword>
<proteinExistence type="predicted"/>
<keyword evidence="3" id="KW-1185">Reference proteome</keyword>
<keyword evidence="1" id="KW-0472">Membrane</keyword>
<protein>
    <recommendedName>
        <fullName evidence="4">Colicin V synthesis protein</fullName>
    </recommendedName>
</protein>
<evidence type="ECO:0000256" key="1">
    <source>
        <dbReference type="SAM" id="Phobius"/>
    </source>
</evidence>
<feature type="transmembrane region" description="Helical" evidence="1">
    <location>
        <begin position="49"/>
        <end position="78"/>
    </location>
</feature>
<dbReference type="OrthoDB" id="6549049at2"/>
<sequence length="104" mass="10688">MRQLNNREIMAVSGGNFFDTLGAAILGGIVGATAGMMKAGTAGGMTGGILGVGVISAMVGAVVGCIAIGVQGVLYGMINGWDKTLEWFNTNTEQWFDHNAPLPK</sequence>
<evidence type="ECO:0000313" key="3">
    <source>
        <dbReference type="Proteomes" id="UP000238365"/>
    </source>
</evidence>
<keyword evidence="1" id="KW-1133">Transmembrane helix</keyword>
<organism evidence="2 3">
    <name type="scientific">Mixta gaviniae</name>
    <dbReference type="NCBI Taxonomy" id="665914"/>
    <lineage>
        <taxon>Bacteria</taxon>
        <taxon>Pseudomonadati</taxon>
        <taxon>Pseudomonadota</taxon>
        <taxon>Gammaproteobacteria</taxon>
        <taxon>Enterobacterales</taxon>
        <taxon>Erwiniaceae</taxon>
        <taxon>Mixta</taxon>
    </lineage>
</organism>
<feature type="transmembrane region" description="Helical" evidence="1">
    <location>
        <begin position="20"/>
        <end position="37"/>
    </location>
</feature>
<evidence type="ECO:0000313" key="2">
    <source>
        <dbReference type="EMBL" id="AUX91656.1"/>
    </source>
</evidence>
<dbReference type="RefSeq" id="WP_104955601.1">
    <property type="nucleotide sequence ID" value="NZ_CP026377.1"/>
</dbReference>
<dbReference type="AlphaFoldDB" id="A0A1X1EHR4"/>
<dbReference type="KEGG" id="pgz:C2E15_00140"/>
<evidence type="ECO:0008006" key="4">
    <source>
        <dbReference type="Google" id="ProtNLM"/>
    </source>
</evidence>
<reference evidence="2 3" key="1">
    <citation type="submission" date="2018-01" db="EMBL/GenBank/DDBJ databases">
        <title>Complete and assembled Genome of Pantoea gaviniae DSM22758T.</title>
        <authorList>
            <person name="Stevens M.J.A."/>
            <person name="Zurfluh K."/>
            <person name="Stephan R."/>
        </authorList>
    </citation>
    <scope>NUCLEOTIDE SEQUENCE [LARGE SCALE GENOMIC DNA]</scope>
    <source>
        <strain evidence="2 3">DSM 22758</strain>
    </source>
</reference>
<dbReference type="Proteomes" id="UP000238365">
    <property type="component" value="Chromosome"/>
</dbReference>
<dbReference type="EMBL" id="CP026377">
    <property type="protein sequence ID" value="AUX91656.1"/>
    <property type="molecule type" value="Genomic_DNA"/>
</dbReference>